<dbReference type="PROSITE" id="PS00716">
    <property type="entry name" value="SIGMA70_2"/>
    <property type="match status" value="1"/>
</dbReference>
<dbReference type="CDD" id="cd06171">
    <property type="entry name" value="Sigma70_r4"/>
    <property type="match status" value="1"/>
</dbReference>
<dbReference type="Gene3D" id="1.10.10.10">
    <property type="entry name" value="Winged helix-like DNA-binding domain superfamily/Winged helix DNA-binding domain"/>
    <property type="match status" value="2"/>
</dbReference>
<dbReference type="NCBIfam" id="TIGR02850">
    <property type="entry name" value="spore_sigG"/>
    <property type="match status" value="1"/>
</dbReference>
<dbReference type="InterPro" id="IPR050239">
    <property type="entry name" value="Sigma-70_RNA_pol_init_factors"/>
</dbReference>
<dbReference type="GO" id="GO:0030435">
    <property type="term" value="P:sporulation resulting in formation of a cellular spore"/>
    <property type="evidence" value="ECO:0007669"/>
    <property type="project" value="UniProtKB-KW"/>
</dbReference>
<dbReference type="InterPro" id="IPR036388">
    <property type="entry name" value="WH-like_DNA-bd_sf"/>
</dbReference>
<dbReference type="Proteomes" id="UP000366051">
    <property type="component" value="Chromosome"/>
</dbReference>
<name>A0A5Q2N0L7_9FIRM</name>
<sequence>MMVNKVEICGVNTSKLQVLTNAEMRTLFQAMQSGDISAREKLIGGNLRLVLSVIQRFTNRGEYVDDLFQVGCIGLMKAIDNFDLSQNVKFSTYAVPMIIGEIRRYLRDNNPIRVSRSLRDIAYKALQIRDQLVNQLSREPSVTEIAEALGFAREEVVFALDAIQEPISLFEPIYHDGGDPIFVMDQIGDEKNQDGQWLEGIAVREALRKLNDREKLILTLRFFEGKTQMEVADEIGISQAQVSRLEKAALGHMRKHL</sequence>
<feature type="domain" description="RNA polymerase sigma-70" evidence="9">
    <location>
        <begin position="227"/>
        <end position="253"/>
    </location>
</feature>
<dbReference type="InterPro" id="IPR014212">
    <property type="entry name" value="RNA_pol_sigma-G"/>
</dbReference>
<dbReference type="InterPro" id="IPR007624">
    <property type="entry name" value="RNA_pol_sigma70_r3"/>
</dbReference>
<comment type="function">
    <text evidence="7">Sigma factors are initiation factors that promote the attachment of RNA polymerase to specific initiation sites and are then released.</text>
</comment>
<keyword evidence="4 7" id="KW-0731">Sigma factor</keyword>
<dbReference type="InterPro" id="IPR014284">
    <property type="entry name" value="RNA_pol_sigma-70_dom"/>
</dbReference>
<dbReference type="InterPro" id="IPR007630">
    <property type="entry name" value="RNA_pol_sigma70_r4"/>
</dbReference>
<evidence type="ECO:0000256" key="4">
    <source>
        <dbReference type="ARBA" id="ARBA00023082"/>
    </source>
</evidence>
<dbReference type="Pfam" id="PF04542">
    <property type="entry name" value="Sigma70_r2"/>
    <property type="match status" value="1"/>
</dbReference>
<dbReference type="PRINTS" id="PR00046">
    <property type="entry name" value="SIGMA70FCT"/>
</dbReference>
<dbReference type="NCBIfam" id="NF006071">
    <property type="entry name" value="PRK08215.1"/>
    <property type="match status" value="1"/>
</dbReference>
<dbReference type="EMBL" id="CP045875">
    <property type="protein sequence ID" value="QGG47861.1"/>
    <property type="molecule type" value="Genomic_DNA"/>
</dbReference>
<proteinExistence type="inferred from homology"/>
<dbReference type="Pfam" id="PF04539">
    <property type="entry name" value="Sigma70_r3"/>
    <property type="match status" value="1"/>
</dbReference>
<dbReference type="InterPro" id="IPR000943">
    <property type="entry name" value="RNA_pol_sigma70"/>
</dbReference>
<accession>A0A5Q2N0L7</accession>
<dbReference type="InterPro" id="IPR013325">
    <property type="entry name" value="RNA_pol_sigma_r2"/>
</dbReference>
<dbReference type="InterPro" id="IPR013324">
    <property type="entry name" value="RNA_pol_sigma_r3/r4-like"/>
</dbReference>
<dbReference type="GO" id="GO:0016987">
    <property type="term" value="F:sigma factor activity"/>
    <property type="evidence" value="ECO:0007669"/>
    <property type="project" value="UniProtKB-KW"/>
</dbReference>
<evidence type="ECO:0000256" key="2">
    <source>
        <dbReference type="ARBA" id="ARBA00022969"/>
    </source>
</evidence>
<feature type="domain" description="RNA polymerase sigma-70" evidence="8">
    <location>
        <begin position="66"/>
        <end position="79"/>
    </location>
</feature>
<dbReference type="OrthoDB" id="9809557at2"/>
<dbReference type="SUPFAM" id="SSF88946">
    <property type="entry name" value="Sigma2 domain of RNA polymerase sigma factors"/>
    <property type="match status" value="1"/>
</dbReference>
<organism evidence="10 11">
    <name type="scientific">Heliorestis convoluta</name>
    <dbReference type="NCBI Taxonomy" id="356322"/>
    <lineage>
        <taxon>Bacteria</taxon>
        <taxon>Bacillati</taxon>
        <taxon>Bacillota</taxon>
        <taxon>Clostridia</taxon>
        <taxon>Eubacteriales</taxon>
        <taxon>Heliobacteriaceae</taxon>
        <taxon>Heliorestis</taxon>
    </lineage>
</organism>
<dbReference type="PROSITE" id="PS00715">
    <property type="entry name" value="SIGMA70_1"/>
    <property type="match status" value="1"/>
</dbReference>
<dbReference type="NCBIfam" id="NF004052">
    <property type="entry name" value="PRK05572.1"/>
    <property type="match status" value="1"/>
</dbReference>
<dbReference type="NCBIfam" id="TIGR02980">
    <property type="entry name" value="SigBFG"/>
    <property type="match status" value="1"/>
</dbReference>
<reference evidence="11" key="1">
    <citation type="submission" date="2019-11" db="EMBL/GenBank/DDBJ databases">
        <title>Genome sequence of Heliorestis convoluta strain HH, an alkaliphilic and minimalistic phototrophic bacterium from a soda lake in Egypt.</title>
        <authorList>
            <person name="Dewey E.D."/>
            <person name="Stokes L.M."/>
            <person name="Burchell B.M."/>
            <person name="Shaffer K.N."/>
            <person name="Huntington A.M."/>
            <person name="Baker J.M."/>
            <person name="Nadendla S."/>
            <person name="Giglio M.G."/>
            <person name="Touchman J.W."/>
            <person name="Blankenship R.E."/>
            <person name="Madigan M.T."/>
            <person name="Sattley W.M."/>
        </authorList>
    </citation>
    <scope>NUCLEOTIDE SEQUENCE [LARGE SCALE GENOMIC DNA]</scope>
    <source>
        <strain evidence="11">HH</strain>
    </source>
</reference>
<evidence type="ECO:0000259" key="9">
    <source>
        <dbReference type="PROSITE" id="PS00716"/>
    </source>
</evidence>
<dbReference type="GO" id="GO:0006352">
    <property type="term" value="P:DNA-templated transcription initiation"/>
    <property type="evidence" value="ECO:0007669"/>
    <property type="project" value="InterPro"/>
</dbReference>
<evidence type="ECO:0000256" key="1">
    <source>
        <dbReference type="ARBA" id="ARBA00007788"/>
    </source>
</evidence>
<evidence type="ECO:0000256" key="3">
    <source>
        <dbReference type="ARBA" id="ARBA00023015"/>
    </source>
</evidence>
<dbReference type="InterPro" id="IPR007627">
    <property type="entry name" value="RNA_pol_sigma70_r2"/>
</dbReference>
<dbReference type="RefSeq" id="WP_153725158.1">
    <property type="nucleotide sequence ID" value="NZ_CP045875.1"/>
</dbReference>
<keyword evidence="3 7" id="KW-0805">Transcription regulation</keyword>
<gene>
    <name evidence="10" type="primary">sigG</name>
    <name evidence="10" type="ORF">FTV88_1763</name>
</gene>
<evidence type="ECO:0000256" key="5">
    <source>
        <dbReference type="ARBA" id="ARBA00023125"/>
    </source>
</evidence>
<protein>
    <recommendedName>
        <fullName evidence="7">RNA polymerase sigma factor</fullName>
    </recommendedName>
</protein>
<dbReference type="InterPro" id="IPR014322">
    <property type="entry name" value="RNA_pol_sigma-B/F/G"/>
</dbReference>
<dbReference type="FunFam" id="1.20.120.1810:FF:000002">
    <property type="entry name" value="RNA polymerase sigma factor"/>
    <property type="match status" value="1"/>
</dbReference>
<dbReference type="PANTHER" id="PTHR30603:SF17">
    <property type="entry name" value="RNA POLYMERASE SIGMA-G FACTOR"/>
    <property type="match status" value="1"/>
</dbReference>
<dbReference type="PIRSF" id="PIRSF000770">
    <property type="entry name" value="RNA_pol_sigma-SigE/K"/>
    <property type="match status" value="1"/>
</dbReference>
<dbReference type="NCBIfam" id="TIGR02937">
    <property type="entry name" value="sigma70-ECF"/>
    <property type="match status" value="1"/>
</dbReference>
<dbReference type="SUPFAM" id="SSF88659">
    <property type="entry name" value="Sigma3 and sigma4 domains of RNA polymerase sigma factors"/>
    <property type="match status" value="2"/>
</dbReference>
<dbReference type="KEGG" id="hcv:FTV88_1763"/>
<dbReference type="PANTHER" id="PTHR30603">
    <property type="entry name" value="RNA POLYMERASE SIGMA FACTOR RPO"/>
    <property type="match status" value="1"/>
</dbReference>
<evidence type="ECO:0000313" key="10">
    <source>
        <dbReference type="EMBL" id="QGG47861.1"/>
    </source>
</evidence>
<dbReference type="AlphaFoldDB" id="A0A5Q2N0L7"/>
<keyword evidence="5 7" id="KW-0238">DNA-binding</keyword>
<dbReference type="Pfam" id="PF04545">
    <property type="entry name" value="Sigma70_r4"/>
    <property type="match status" value="1"/>
</dbReference>
<keyword evidence="6 7" id="KW-0804">Transcription</keyword>
<evidence type="ECO:0000259" key="8">
    <source>
        <dbReference type="PROSITE" id="PS00715"/>
    </source>
</evidence>
<evidence type="ECO:0000256" key="6">
    <source>
        <dbReference type="ARBA" id="ARBA00023163"/>
    </source>
</evidence>
<evidence type="ECO:0000313" key="11">
    <source>
        <dbReference type="Proteomes" id="UP000366051"/>
    </source>
</evidence>
<comment type="similarity">
    <text evidence="1 7">Belongs to the sigma-70 factor family.</text>
</comment>
<keyword evidence="2" id="KW-0749">Sporulation</keyword>
<keyword evidence="11" id="KW-1185">Reference proteome</keyword>
<dbReference type="Gene3D" id="1.20.120.1810">
    <property type="match status" value="1"/>
</dbReference>
<dbReference type="GO" id="GO:0003677">
    <property type="term" value="F:DNA binding"/>
    <property type="evidence" value="ECO:0007669"/>
    <property type="project" value="UniProtKB-KW"/>
</dbReference>
<evidence type="ECO:0000256" key="7">
    <source>
        <dbReference type="RuleBase" id="RU362124"/>
    </source>
</evidence>